<dbReference type="GO" id="GO:0043161">
    <property type="term" value="P:proteasome-mediated ubiquitin-dependent protein catabolic process"/>
    <property type="evidence" value="ECO:0007669"/>
    <property type="project" value="TreeGrafter"/>
</dbReference>
<evidence type="ECO:0000256" key="8">
    <source>
        <dbReference type="PROSITE-ProRule" id="PRU00504"/>
    </source>
</evidence>
<dbReference type="SMART" id="SM00184">
    <property type="entry name" value="RING"/>
    <property type="match status" value="1"/>
</dbReference>
<dbReference type="InterPro" id="IPR011042">
    <property type="entry name" value="6-blade_b-propeller_TolB-like"/>
</dbReference>
<dbReference type="Proteomes" id="UP001187343">
    <property type="component" value="Unassembled WGS sequence"/>
</dbReference>
<dbReference type="SUPFAM" id="SSF57850">
    <property type="entry name" value="RING/U-box"/>
    <property type="match status" value="1"/>
</dbReference>
<keyword evidence="5 7" id="KW-0863">Zinc-finger</keyword>
<evidence type="ECO:0000313" key="11">
    <source>
        <dbReference type="Proteomes" id="UP001187343"/>
    </source>
</evidence>
<evidence type="ECO:0000256" key="1">
    <source>
        <dbReference type="ARBA" id="ARBA00000900"/>
    </source>
</evidence>
<dbReference type="PROSITE" id="PS00518">
    <property type="entry name" value="ZF_RING_1"/>
    <property type="match status" value="1"/>
</dbReference>
<dbReference type="CDD" id="cd16516">
    <property type="entry name" value="RING-HC_malin"/>
    <property type="match status" value="1"/>
</dbReference>
<dbReference type="PANTHER" id="PTHR24104">
    <property type="entry name" value="E3 UBIQUITIN-PROTEIN LIGASE NHLRC1-RELATED"/>
    <property type="match status" value="1"/>
</dbReference>
<keyword evidence="3" id="KW-0479">Metal-binding</keyword>
<feature type="domain" description="RING-type" evidence="9">
    <location>
        <begin position="26"/>
        <end position="73"/>
    </location>
</feature>
<dbReference type="GO" id="GO:0000209">
    <property type="term" value="P:protein polyubiquitination"/>
    <property type="evidence" value="ECO:0007669"/>
    <property type="project" value="TreeGrafter"/>
</dbReference>
<organism evidence="10 11">
    <name type="scientific">Cirrhinus molitorella</name>
    <name type="common">mud carp</name>
    <dbReference type="NCBI Taxonomy" id="172907"/>
    <lineage>
        <taxon>Eukaryota</taxon>
        <taxon>Metazoa</taxon>
        <taxon>Chordata</taxon>
        <taxon>Craniata</taxon>
        <taxon>Vertebrata</taxon>
        <taxon>Euteleostomi</taxon>
        <taxon>Actinopterygii</taxon>
        <taxon>Neopterygii</taxon>
        <taxon>Teleostei</taxon>
        <taxon>Ostariophysi</taxon>
        <taxon>Cypriniformes</taxon>
        <taxon>Cyprinidae</taxon>
        <taxon>Labeoninae</taxon>
        <taxon>Labeonini</taxon>
        <taxon>Cirrhinus</taxon>
    </lineage>
</organism>
<evidence type="ECO:0000313" key="10">
    <source>
        <dbReference type="EMBL" id="KAK2903667.1"/>
    </source>
</evidence>
<dbReference type="EC" id="2.3.2.27" evidence="2"/>
<dbReference type="GO" id="GO:0061630">
    <property type="term" value="F:ubiquitin protein ligase activity"/>
    <property type="evidence" value="ECO:0007669"/>
    <property type="project" value="UniProtKB-EC"/>
</dbReference>
<gene>
    <name evidence="10" type="ORF">Q8A67_008380</name>
</gene>
<dbReference type="Pfam" id="PF01436">
    <property type="entry name" value="NHL"/>
    <property type="match status" value="1"/>
</dbReference>
<reference evidence="10" key="1">
    <citation type="submission" date="2023-08" db="EMBL/GenBank/DDBJ databases">
        <title>Chromosome-level Genome Assembly of mud carp (Cirrhinus molitorella).</title>
        <authorList>
            <person name="Liu H."/>
        </authorList>
    </citation>
    <scope>NUCLEOTIDE SEQUENCE</scope>
    <source>
        <strain evidence="10">Prfri</strain>
        <tissue evidence="10">Muscle</tissue>
    </source>
</reference>
<dbReference type="InterPro" id="IPR013083">
    <property type="entry name" value="Znf_RING/FYVE/PHD"/>
</dbReference>
<dbReference type="InterPro" id="IPR050952">
    <property type="entry name" value="TRIM-NHL_E3_ligases"/>
</dbReference>
<feature type="repeat" description="NHL" evidence="8">
    <location>
        <begin position="162"/>
        <end position="204"/>
    </location>
</feature>
<dbReference type="InterPro" id="IPR001258">
    <property type="entry name" value="NHL_repeat"/>
</dbReference>
<evidence type="ECO:0000256" key="4">
    <source>
        <dbReference type="ARBA" id="ARBA00022737"/>
    </source>
</evidence>
<dbReference type="PROSITE" id="PS50089">
    <property type="entry name" value="ZF_RING_2"/>
    <property type="match status" value="1"/>
</dbReference>
<evidence type="ECO:0000256" key="3">
    <source>
        <dbReference type="ARBA" id="ARBA00022723"/>
    </source>
</evidence>
<comment type="caution">
    <text evidence="10">The sequence shown here is derived from an EMBL/GenBank/DDBJ whole genome shotgun (WGS) entry which is preliminary data.</text>
</comment>
<evidence type="ECO:0000256" key="2">
    <source>
        <dbReference type="ARBA" id="ARBA00012483"/>
    </source>
</evidence>
<keyword evidence="11" id="KW-1185">Reference proteome</keyword>
<evidence type="ECO:0000259" key="9">
    <source>
        <dbReference type="PROSITE" id="PS50089"/>
    </source>
</evidence>
<dbReference type="InterPro" id="IPR017907">
    <property type="entry name" value="Znf_RING_CS"/>
</dbReference>
<dbReference type="Gene3D" id="2.120.10.30">
    <property type="entry name" value="TolB, C-terminal domain"/>
    <property type="match status" value="2"/>
</dbReference>
<dbReference type="SUPFAM" id="SSF101898">
    <property type="entry name" value="NHL repeat"/>
    <property type="match status" value="1"/>
</dbReference>
<keyword evidence="4" id="KW-0677">Repeat</keyword>
<dbReference type="PANTHER" id="PTHR24104:SF47">
    <property type="entry name" value="E3 UBIQUITIN-PROTEIN LIGASE NHLRC1"/>
    <property type="match status" value="1"/>
</dbReference>
<dbReference type="InterPro" id="IPR001841">
    <property type="entry name" value="Znf_RING"/>
</dbReference>
<accession>A0AA88PYH8</accession>
<dbReference type="PROSITE" id="PS51125">
    <property type="entry name" value="NHL"/>
    <property type="match status" value="1"/>
</dbReference>
<dbReference type="Gene3D" id="3.30.40.10">
    <property type="entry name" value="Zinc/RING finger domain, C3HC4 (zinc finger)"/>
    <property type="match status" value="1"/>
</dbReference>
<dbReference type="GO" id="GO:0008270">
    <property type="term" value="F:zinc ion binding"/>
    <property type="evidence" value="ECO:0007669"/>
    <property type="project" value="UniProtKB-KW"/>
</dbReference>
<dbReference type="AlphaFoldDB" id="A0AA88PYH8"/>
<evidence type="ECO:0000256" key="7">
    <source>
        <dbReference type="PROSITE-ProRule" id="PRU00175"/>
    </source>
</evidence>
<sequence length="421" mass="45432">MSETPVPPNTRAEDILTDIRSNLLECKVCFESFSLQKRDQTARNLPCGHVLCLKCVCALSHPVQQKLECPFCRKLWDVGSTSECRAFADLQELLLCESRPKSSTDYHRWTESLVWGTLRHHSAFGGWGTMVNPTGMALDETSGQIVVVHDAEKRVAVFNSQGSLLNSFGCSSDIYYPLDVALTKTGHVLVTDAGDHSLKVFTSKGRPLATVQGFQLPWGVDVDNRGRVLVTDAQMGTLNQVVMDSSHGVVLANRVVLKELSHPRSVASCRASGNVAIVERLQASFMLRIFNSDFVPLTQVDGFSLSLKNTLSLDISAVAFDGNGDVIVGDVQNGMVWSLGNLQKTPVLTALVSGLIRPAALAATASNVLVVLDSGDHVSAEDGGLDAAGWLRGAALPAAEDPFITTHTEPEYNTSSQSHLD</sequence>
<dbReference type="EMBL" id="JAUYZG010000007">
    <property type="protein sequence ID" value="KAK2903667.1"/>
    <property type="molecule type" value="Genomic_DNA"/>
</dbReference>
<evidence type="ECO:0000256" key="5">
    <source>
        <dbReference type="ARBA" id="ARBA00022771"/>
    </source>
</evidence>
<comment type="catalytic activity">
    <reaction evidence="1">
        <text>S-ubiquitinyl-[E2 ubiquitin-conjugating enzyme]-L-cysteine + [acceptor protein]-L-lysine = [E2 ubiquitin-conjugating enzyme]-L-cysteine + N(6)-ubiquitinyl-[acceptor protein]-L-lysine.</text>
        <dbReference type="EC" id="2.3.2.27"/>
    </reaction>
</comment>
<proteinExistence type="predicted"/>
<evidence type="ECO:0000256" key="6">
    <source>
        <dbReference type="ARBA" id="ARBA00022833"/>
    </source>
</evidence>
<name>A0AA88PYH8_9TELE</name>
<protein>
    <recommendedName>
        <fullName evidence="2">RING-type E3 ubiquitin transferase</fullName>
        <ecNumber evidence="2">2.3.2.27</ecNumber>
    </recommendedName>
</protein>
<keyword evidence="6" id="KW-0862">Zinc</keyword>